<dbReference type="Pfam" id="PF01966">
    <property type="entry name" value="HD"/>
    <property type="match status" value="1"/>
</dbReference>
<keyword evidence="9" id="KW-1185">Reference proteome</keyword>
<dbReference type="SMART" id="SM00471">
    <property type="entry name" value="HDc"/>
    <property type="match status" value="1"/>
</dbReference>
<dbReference type="EC" id="3.6.1.41" evidence="1"/>
<dbReference type="InterPro" id="IPR006674">
    <property type="entry name" value="HD_domain"/>
</dbReference>
<dbReference type="GO" id="GO:0008803">
    <property type="term" value="F:bis(5'-nucleosyl)-tetraphosphatase (symmetrical) activity"/>
    <property type="evidence" value="ECO:0007669"/>
    <property type="project" value="UniProtKB-EC"/>
</dbReference>
<evidence type="ECO:0000256" key="1">
    <source>
        <dbReference type="ARBA" id="ARBA00012506"/>
    </source>
</evidence>
<name>A0ABU9VHH9_9BACI</name>
<proteinExistence type="predicted"/>
<dbReference type="InterPro" id="IPR005249">
    <property type="entry name" value="YqeK"/>
</dbReference>
<evidence type="ECO:0000256" key="6">
    <source>
        <dbReference type="ARBA" id="ARBA00049417"/>
    </source>
</evidence>
<comment type="catalytic activity">
    <reaction evidence="6">
        <text>P(1),P(4)-bis(5'-adenosyl) tetraphosphate + H2O = 2 ADP + 2 H(+)</text>
        <dbReference type="Rhea" id="RHEA:24252"/>
        <dbReference type="ChEBI" id="CHEBI:15377"/>
        <dbReference type="ChEBI" id="CHEBI:15378"/>
        <dbReference type="ChEBI" id="CHEBI:58141"/>
        <dbReference type="ChEBI" id="CHEBI:456216"/>
        <dbReference type="EC" id="3.6.1.41"/>
    </reaction>
</comment>
<dbReference type="InterPro" id="IPR003607">
    <property type="entry name" value="HD/PDEase_dom"/>
</dbReference>
<evidence type="ECO:0000256" key="4">
    <source>
        <dbReference type="ARBA" id="ARBA00022801"/>
    </source>
</evidence>
<dbReference type="Gene3D" id="1.10.3210.10">
    <property type="entry name" value="Hypothetical protein af1432"/>
    <property type="match status" value="1"/>
</dbReference>
<dbReference type="PANTHER" id="PTHR35795">
    <property type="entry name" value="SLR1885 PROTEIN"/>
    <property type="match status" value="1"/>
</dbReference>
<keyword evidence="4 8" id="KW-0378">Hydrolase</keyword>
<keyword evidence="5" id="KW-0408">Iron</keyword>
<keyword evidence="3" id="KW-0547">Nucleotide-binding</keyword>
<evidence type="ECO:0000313" key="9">
    <source>
        <dbReference type="Proteomes" id="UP001418796"/>
    </source>
</evidence>
<comment type="caution">
    <text evidence="8">The sequence shown here is derived from an EMBL/GenBank/DDBJ whole genome shotgun (WGS) entry which is preliminary data.</text>
</comment>
<evidence type="ECO:0000256" key="5">
    <source>
        <dbReference type="ARBA" id="ARBA00023004"/>
    </source>
</evidence>
<dbReference type="PANTHER" id="PTHR35795:SF1">
    <property type="entry name" value="BIS(5'-NUCLEOSYL)-TETRAPHOSPHATASE, SYMMETRICAL"/>
    <property type="match status" value="1"/>
</dbReference>
<dbReference type="SUPFAM" id="SSF109604">
    <property type="entry name" value="HD-domain/PDEase-like"/>
    <property type="match status" value="1"/>
</dbReference>
<feature type="domain" description="HD/PDEase" evidence="7">
    <location>
        <begin position="14"/>
        <end position="141"/>
    </location>
</feature>
<dbReference type="RefSeq" id="WP_343130069.1">
    <property type="nucleotide sequence ID" value="NZ_JBCITK010000001.1"/>
</dbReference>
<keyword evidence="2" id="KW-0479">Metal-binding</keyword>
<reference evidence="8 9" key="1">
    <citation type="submission" date="2024-03" db="EMBL/GenBank/DDBJ databases">
        <title>Bacilli Hybrid Assemblies.</title>
        <authorList>
            <person name="Kovac J."/>
        </authorList>
    </citation>
    <scope>NUCLEOTIDE SEQUENCE [LARGE SCALE GENOMIC DNA]</scope>
    <source>
        <strain evidence="8 9">FSL R7-0666</strain>
    </source>
</reference>
<evidence type="ECO:0000313" key="8">
    <source>
        <dbReference type="EMBL" id="MEN0643067.1"/>
    </source>
</evidence>
<evidence type="ECO:0000256" key="3">
    <source>
        <dbReference type="ARBA" id="ARBA00022741"/>
    </source>
</evidence>
<sequence>MDQKQALELVKPHLTEGRYIHTVGVMETAIFLAEQYGEVRKKAETAAIFHDYAKYRDKNEMRELVKEKLECSDILDYSDELLHAPCGAYFVEHEIGITDQGILTAIASHTTGQPNMSLLEKIIFLADYIEPNRKMPGVEEVRELSKTNLDLAILKMLENTITFLVSKRQTLYPLTLETYNHFVRHTEGSFDK</sequence>
<evidence type="ECO:0000256" key="2">
    <source>
        <dbReference type="ARBA" id="ARBA00022723"/>
    </source>
</evidence>
<dbReference type="EMBL" id="JBCITK010000001">
    <property type="protein sequence ID" value="MEN0643067.1"/>
    <property type="molecule type" value="Genomic_DNA"/>
</dbReference>
<organism evidence="8 9">
    <name type="scientific">Alkalicoccobacillus gibsonii</name>
    <dbReference type="NCBI Taxonomy" id="79881"/>
    <lineage>
        <taxon>Bacteria</taxon>
        <taxon>Bacillati</taxon>
        <taxon>Bacillota</taxon>
        <taxon>Bacilli</taxon>
        <taxon>Bacillales</taxon>
        <taxon>Bacillaceae</taxon>
        <taxon>Alkalicoccobacillus</taxon>
    </lineage>
</organism>
<gene>
    <name evidence="8" type="primary">yqeK</name>
    <name evidence="8" type="ORF">MKY91_07900</name>
</gene>
<dbReference type="CDD" id="cd00077">
    <property type="entry name" value="HDc"/>
    <property type="match status" value="1"/>
</dbReference>
<dbReference type="NCBIfam" id="TIGR00488">
    <property type="entry name" value="bis(5'-nucleosyl)-tetraphosphatase (symmetrical) YqeK"/>
    <property type="match status" value="1"/>
</dbReference>
<accession>A0ABU9VHH9</accession>
<dbReference type="Proteomes" id="UP001418796">
    <property type="component" value="Unassembled WGS sequence"/>
</dbReference>
<protein>
    <recommendedName>
        <fullName evidence="1">bis(5'-nucleosyl)-tetraphosphatase (symmetrical)</fullName>
        <ecNumber evidence="1">3.6.1.41</ecNumber>
    </recommendedName>
</protein>
<dbReference type="InterPro" id="IPR051094">
    <property type="entry name" value="Diverse_Catalytic_Enzymes"/>
</dbReference>
<evidence type="ECO:0000259" key="7">
    <source>
        <dbReference type="SMART" id="SM00471"/>
    </source>
</evidence>